<keyword evidence="2" id="KW-1185">Reference proteome</keyword>
<dbReference type="EMBL" id="BAABGZ010000013">
    <property type="protein sequence ID" value="GAA4352961.1"/>
    <property type="molecule type" value="Genomic_DNA"/>
</dbReference>
<accession>A0ABP8I7E4</accession>
<dbReference type="Proteomes" id="UP001501153">
    <property type="component" value="Unassembled WGS sequence"/>
</dbReference>
<dbReference type="RefSeq" id="WP_345234987.1">
    <property type="nucleotide sequence ID" value="NZ_BAABGZ010000013.1"/>
</dbReference>
<evidence type="ECO:0000313" key="2">
    <source>
        <dbReference type="Proteomes" id="UP001501153"/>
    </source>
</evidence>
<proteinExistence type="predicted"/>
<organism evidence="1 2">
    <name type="scientific">Hymenobacter saemangeumensis</name>
    <dbReference type="NCBI Taxonomy" id="1084522"/>
    <lineage>
        <taxon>Bacteria</taxon>
        <taxon>Pseudomonadati</taxon>
        <taxon>Bacteroidota</taxon>
        <taxon>Cytophagia</taxon>
        <taxon>Cytophagales</taxon>
        <taxon>Hymenobacteraceae</taxon>
        <taxon>Hymenobacter</taxon>
    </lineage>
</organism>
<protein>
    <submittedName>
        <fullName evidence="1">Uncharacterized protein</fullName>
    </submittedName>
</protein>
<sequence>MHITPRTANAILLAERYHRILLGMPQPAEPEPEGPFENEEERYWYSLLNSVRSLSAPPPAYGYYLPAMQAFPCTGAGITCATVDNDYGFQGILGLQFAPLPANRLTNQVKTMELETAGQTIGTVFFDEAYTGRPISVMLLSEYLPQIGYGWFTINCEEGIFPIGTI</sequence>
<reference evidence="2" key="1">
    <citation type="journal article" date="2019" name="Int. J. Syst. Evol. Microbiol.">
        <title>The Global Catalogue of Microorganisms (GCM) 10K type strain sequencing project: providing services to taxonomists for standard genome sequencing and annotation.</title>
        <authorList>
            <consortium name="The Broad Institute Genomics Platform"/>
            <consortium name="The Broad Institute Genome Sequencing Center for Infectious Disease"/>
            <person name="Wu L."/>
            <person name="Ma J."/>
        </authorList>
    </citation>
    <scope>NUCLEOTIDE SEQUENCE [LARGE SCALE GENOMIC DNA]</scope>
    <source>
        <strain evidence="2">JCM 17923</strain>
    </source>
</reference>
<evidence type="ECO:0000313" key="1">
    <source>
        <dbReference type="EMBL" id="GAA4352961.1"/>
    </source>
</evidence>
<comment type="caution">
    <text evidence="1">The sequence shown here is derived from an EMBL/GenBank/DDBJ whole genome shotgun (WGS) entry which is preliminary data.</text>
</comment>
<gene>
    <name evidence="1" type="ORF">GCM10023185_13110</name>
</gene>
<name>A0ABP8I7E4_9BACT</name>